<reference evidence="2 3" key="1">
    <citation type="submission" date="2016-11" db="EMBL/GenBank/DDBJ databases">
        <authorList>
            <person name="Jaros S."/>
            <person name="Januszkiewicz K."/>
            <person name="Wedrychowicz H."/>
        </authorList>
    </citation>
    <scope>NUCLEOTIDE SEQUENCE [LARGE SCALE GENOMIC DNA]</scope>
</reference>
<feature type="compositionally biased region" description="Low complexity" evidence="1">
    <location>
        <begin position="61"/>
        <end position="84"/>
    </location>
</feature>
<proteinExistence type="predicted"/>
<dbReference type="AlphaFoldDB" id="A0A2X0PE54"/>
<gene>
    <name evidence="2" type="primary">BQ5605_C008g05229</name>
    <name evidence="2" type="ORF">BQ5605_C008G05229</name>
</gene>
<protein>
    <submittedName>
        <fullName evidence="2">BQ5605_C008g05229 protein</fullName>
    </submittedName>
</protein>
<accession>A0A2X0PE54</accession>
<name>A0A2X0PE54_9BASI</name>
<evidence type="ECO:0000313" key="3">
    <source>
        <dbReference type="Proteomes" id="UP000249464"/>
    </source>
</evidence>
<evidence type="ECO:0000313" key="2">
    <source>
        <dbReference type="EMBL" id="SGY79816.1"/>
    </source>
</evidence>
<dbReference type="Proteomes" id="UP000249464">
    <property type="component" value="Unassembled WGS sequence"/>
</dbReference>
<dbReference type="EMBL" id="FQNC01000048">
    <property type="protein sequence ID" value="SGY79816.1"/>
    <property type="molecule type" value="Genomic_DNA"/>
</dbReference>
<evidence type="ECO:0000256" key="1">
    <source>
        <dbReference type="SAM" id="MobiDB-lite"/>
    </source>
</evidence>
<feature type="region of interest" description="Disordered" evidence="1">
    <location>
        <begin position="55"/>
        <end position="84"/>
    </location>
</feature>
<keyword evidence="3" id="KW-1185">Reference proteome</keyword>
<organism evidence="2 3">
    <name type="scientific">Microbotryum silenes-dioicae</name>
    <dbReference type="NCBI Taxonomy" id="796604"/>
    <lineage>
        <taxon>Eukaryota</taxon>
        <taxon>Fungi</taxon>
        <taxon>Dikarya</taxon>
        <taxon>Basidiomycota</taxon>
        <taxon>Pucciniomycotina</taxon>
        <taxon>Microbotryomycetes</taxon>
        <taxon>Microbotryales</taxon>
        <taxon>Microbotryaceae</taxon>
        <taxon>Microbotryum</taxon>
    </lineage>
</organism>
<sequence length="84" mass="9037">MFLQRLFRRKAALVRSASSTSNSRPSSVVSRHDLAIDERDMNNLLDDMMAFNAIGSKERSTTTPKATASAASSTTSTASSSPQI</sequence>